<proteinExistence type="predicted"/>
<feature type="repeat" description="ANK" evidence="3">
    <location>
        <begin position="883"/>
        <end position="915"/>
    </location>
</feature>
<keyword evidence="7" id="KW-1185">Reference proteome</keyword>
<feature type="repeat" description="ANK" evidence="3">
    <location>
        <begin position="665"/>
        <end position="697"/>
    </location>
</feature>
<gene>
    <name evidence="6" type="ORF">FMUND_15405</name>
</gene>
<feature type="repeat" description="ANK" evidence="3">
    <location>
        <begin position="731"/>
        <end position="763"/>
    </location>
</feature>
<dbReference type="Gene3D" id="1.25.40.20">
    <property type="entry name" value="Ankyrin repeat-containing domain"/>
    <property type="match status" value="5"/>
</dbReference>
<organism evidence="6 7">
    <name type="scientific">Fusarium mundagurra</name>
    <dbReference type="NCBI Taxonomy" id="1567541"/>
    <lineage>
        <taxon>Eukaryota</taxon>
        <taxon>Fungi</taxon>
        <taxon>Dikarya</taxon>
        <taxon>Ascomycota</taxon>
        <taxon>Pezizomycotina</taxon>
        <taxon>Sordariomycetes</taxon>
        <taxon>Hypocreomycetidae</taxon>
        <taxon>Hypocreales</taxon>
        <taxon>Nectriaceae</taxon>
        <taxon>Fusarium</taxon>
        <taxon>Fusarium fujikuroi species complex</taxon>
    </lineage>
</organism>
<dbReference type="PANTHER" id="PTHR24141:SF1">
    <property type="entry name" value="2-5A-DEPENDENT RIBONUCLEASE"/>
    <property type="match status" value="1"/>
</dbReference>
<dbReference type="SUPFAM" id="SSF52540">
    <property type="entry name" value="P-loop containing nucleoside triphosphate hydrolases"/>
    <property type="match status" value="1"/>
</dbReference>
<dbReference type="OrthoDB" id="448455at2759"/>
<evidence type="ECO:0000256" key="2">
    <source>
        <dbReference type="ARBA" id="ARBA00023043"/>
    </source>
</evidence>
<feature type="repeat" description="ANK" evidence="3">
    <location>
        <begin position="1072"/>
        <end position="1115"/>
    </location>
</feature>
<feature type="repeat" description="ANK" evidence="3">
    <location>
        <begin position="1116"/>
        <end position="1148"/>
    </location>
</feature>
<feature type="repeat" description="ANK" evidence="3">
    <location>
        <begin position="975"/>
        <end position="1006"/>
    </location>
</feature>
<dbReference type="PROSITE" id="PS50088">
    <property type="entry name" value="ANK_REPEAT"/>
    <property type="match status" value="12"/>
</dbReference>
<protein>
    <recommendedName>
        <fullName evidence="8">NACHT domain-containing protein</fullName>
    </recommendedName>
</protein>
<dbReference type="InterPro" id="IPR054471">
    <property type="entry name" value="GPIID_WHD"/>
</dbReference>
<feature type="repeat" description="ANK" evidence="3">
    <location>
        <begin position="1039"/>
        <end position="1071"/>
    </location>
</feature>
<feature type="repeat" description="ANK" evidence="3">
    <location>
        <begin position="698"/>
        <end position="730"/>
    </location>
</feature>
<feature type="repeat" description="ANK" evidence="3">
    <location>
        <begin position="1181"/>
        <end position="1213"/>
    </location>
</feature>
<dbReference type="InterPro" id="IPR036770">
    <property type="entry name" value="Ankyrin_rpt-contain_sf"/>
</dbReference>
<name>A0A8H6CZ70_9HYPO</name>
<accession>A0A8H6CZ70</accession>
<dbReference type="SMART" id="SM00248">
    <property type="entry name" value="ANK"/>
    <property type="match status" value="15"/>
</dbReference>
<dbReference type="SUPFAM" id="SSF48403">
    <property type="entry name" value="Ankyrin repeat"/>
    <property type="match status" value="2"/>
</dbReference>
<feature type="domain" description="GPI inositol-deacylase winged helix" evidence="4">
    <location>
        <begin position="483"/>
        <end position="559"/>
    </location>
</feature>
<dbReference type="Pfam" id="PF24883">
    <property type="entry name" value="NPHP3_N"/>
    <property type="match status" value="1"/>
</dbReference>
<dbReference type="Pfam" id="PF22939">
    <property type="entry name" value="WHD_GPIID"/>
    <property type="match status" value="1"/>
</dbReference>
<dbReference type="Proteomes" id="UP000544331">
    <property type="component" value="Unassembled WGS sequence"/>
</dbReference>
<dbReference type="Gene3D" id="3.40.50.300">
    <property type="entry name" value="P-loop containing nucleotide triphosphate hydrolases"/>
    <property type="match status" value="1"/>
</dbReference>
<dbReference type="Pfam" id="PF12796">
    <property type="entry name" value="Ank_2"/>
    <property type="match status" value="7"/>
</dbReference>
<dbReference type="InterPro" id="IPR027417">
    <property type="entry name" value="P-loop_NTPase"/>
</dbReference>
<feature type="repeat" description="ANK" evidence="3">
    <location>
        <begin position="846"/>
        <end position="878"/>
    </location>
</feature>
<evidence type="ECO:0000313" key="7">
    <source>
        <dbReference type="Proteomes" id="UP000544331"/>
    </source>
</evidence>
<dbReference type="AlphaFoldDB" id="A0A8H6CZ70"/>
<dbReference type="PANTHER" id="PTHR24141">
    <property type="entry name" value="2-5A-DEPENDENT RIBONUCLEASE"/>
    <property type="match status" value="1"/>
</dbReference>
<evidence type="ECO:0000259" key="4">
    <source>
        <dbReference type="Pfam" id="PF22939"/>
    </source>
</evidence>
<dbReference type="EMBL" id="JAAOAN010001016">
    <property type="protein sequence ID" value="KAF5697455.1"/>
    <property type="molecule type" value="Genomic_DNA"/>
</dbReference>
<feature type="repeat" description="ANK" evidence="3">
    <location>
        <begin position="942"/>
        <end position="974"/>
    </location>
</feature>
<evidence type="ECO:0000313" key="6">
    <source>
        <dbReference type="EMBL" id="KAF5697455.1"/>
    </source>
</evidence>
<evidence type="ECO:0000256" key="3">
    <source>
        <dbReference type="PROSITE-ProRule" id="PRU00023"/>
    </source>
</evidence>
<evidence type="ECO:0008006" key="8">
    <source>
        <dbReference type="Google" id="ProtNLM"/>
    </source>
</evidence>
<dbReference type="InterPro" id="IPR002110">
    <property type="entry name" value="Ankyrin_rpt"/>
</dbReference>
<comment type="caution">
    <text evidence="6">The sequence shown here is derived from an EMBL/GenBank/DDBJ whole genome shotgun (WGS) entry which is preliminary data.</text>
</comment>
<dbReference type="GO" id="GO:0003723">
    <property type="term" value="F:RNA binding"/>
    <property type="evidence" value="ECO:0007669"/>
    <property type="project" value="TreeGrafter"/>
</dbReference>
<dbReference type="GO" id="GO:0006396">
    <property type="term" value="P:RNA processing"/>
    <property type="evidence" value="ECO:0007669"/>
    <property type="project" value="TreeGrafter"/>
</dbReference>
<keyword evidence="1" id="KW-0677">Repeat</keyword>
<dbReference type="PROSITE" id="PS50297">
    <property type="entry name" value="ANK_REP_REGION"/>
    <property type="match status" value="7"/>
</dbReference>
<feature type="repeat" description="ANK" evidence="3">
    <location>
        <begin position="1007"/>
        <end position="1038"/>
    </location>
</feature>
<dbReference type="GO" id="GO:0004540">
    <property type="term" value="F:RNA nuclease activity"/>
    <property type="evidence" value="ECO:0007669"/>
    <property type="project" value="TreeGrafter"/>
</dbReference>
<feature type="domain" description="Nephrocystin 3-like N-terminal" evidence="5">
    <location>
        <begin position="202"/>
        <end position="367"/>
    </location>
</feature>
<evidence type="ECO:0000259" key="5">
    <source>
        <dbReference type="Pfam" id="PF24883"/>
    </source>
</evidence>
<dbReference type="InterPro" id="IPR056884">
    <property type="entry name" value="NPHP3-like_N"/>
</dbReference>
<keyword evidence="2 3" id="KW-0040">ANK repeat</keyword>
<sequence>MADPFSIIGVIGVAGQIIQIGIQFGLDWKDAPTEVKSFMTELQALKTTLSETNTNTALNQDFLDAFHGRHSALLSQVTDLAPSTDTSLMVGACQTELENLLAELKKRAKGHRVGWERMKGAFLAKKTRETVENLHRQCQILNSLVAIDSAALGATILKEAREDRKKQLDREAATQQGTVLNWLAPVDFASQQNDFIRERGAGTGQWFLDSPEFQAWLQADKQTLFCPGIPGAGKTILSSIVVDELMTRFGNDKTIGIAYVYCSFQRQDKQKAEDVLASLLKQLAEGQSALPESVKSLHDKHKGKRTRLSLDEVSTALCSVVALYSRTFVIIDALDEALFEDRDKFLAALSNLQQGGQAHLNILTTSRPEVASHFEEHFDGYIPRQIRAADNDVLSHIQGRLSTNRRPRLSKFPDLQDAIKRQVVKAADGMFLLAKLHMDYLLSKPTAGDVEDALTDLPHGISGLDKRYHQAMERINNHKEGQRDITYKVLYWIVHAKRPLSTAELQHAVAVRPGATEIKEKFLIEVEDLISDCAGLVTVDKESGIIRLVHYTTQDYFKRTQKDWFPNAETDITITCVTYLSFDAFEAGFFGTEDDSKARLRQHQHPLYDYAVRNWGHHALAASTNAATLILEFLESEAKVSTSSQALMVLPRDSGDSNYSQRVAPQWTGVHLAAYFGLREAIMALLKNGYDPNAKDAYGRTPLSWAAENGYGLVVQLLLEEGGRVDLKDTNGWTPLSWAVESGNVEVMRLLLDAGADMNYRYDLPWEIWDDRARSPLSRAAEKGDKMAAKLLIEKGAQPDLDCIGWKPLSWAMEKGNVELMQLLLDADAAMDYTYMIAWREWEQWDERSPLSRAAEKGNEAAVKLLLKKGAQPDIKERSSAHPGWTPLSYAAQNGQNVVVKLLIDAGAAVETKHVLLAIGSGHEAIVKLLLENGGLESKDNHGRTPLSYVAQNGSEADVHLLLEQDATAESADNSGRTPLSYAAGNDKAVVQLLLEQGAAIESADNSGRTPLSYAAGNDKAVMQLLLEQGAAIESADNSGRTPLSYAAQCYDEAIVQLLLEQGATAESADNSGRTPLSYAANSGGAGLVYTAENSKNAIVQLLLKQGAAIESADNSGRTPLSYAAGNDDKAVVQLLLEQGAAIESADNSGRIQLLFAENGDKAVIQLLLKQGAAIESADNSGRTPLSYAAENSKDYIVQLLLEQGATAESASL</sequence>
<dbReference type="Pfam" id="PF00023">
    <property type="entry name" value="Ank"/>
    <property type="match status" value="1"/>
</dbReference>
<dbReference type="PRINTS" id="PR01415">
    <property type="entry name" value="ANKYRIN"/>
</dbReference>
<evidence type="ECO:0000256" key="1">
    <source>
        <dbReference type="ARBA" id="ARBA00022737"/>
    </source>
</evidence>
<reference evidence="6 7" key="1">
    <citation type="submission" date="2020-05" db="EMBL/GenBank/DDBJ databases">
        <title>Identification and distribution of gene clusters putatively required for synthesis of sphingolipid metabolism inhibitors in phylogenetically diverse species of the filamentous fungus Fusarium.</title>
        <authorList>
            <person name="Kim H.-S."/>
            <person name="Busman M."/>
            <person name="Brown D.W."/>
            <person name="Divon H."/>
            <person name="Uhlig S."/>
            <person name="Proctor R.H."/>
        </authorList>
    </citation>
    <scope>NUCLEOTIDE SEQUENCE [LARGE SCALE GENOMIC DNA]</scope>
    <source>
        <strain evidence="6 7">NRRL 66235</strain>
    </source>
</reference>